<gene>
    <name evidence="2" type="primary">sseD</name>
    <name evidence="2" type="ORF">RINTU1_00540</name>
</gene>
<dbReference type="Proteomes" id="UP000504714">
    <property type="component" value="Unassembled WGS sequence"/>
</dbReference>
<evidence type="ECO:0000256" key="1">
    <source>
        <dbReference type="SAM" id="MobiDB-lite"/>
    </source>
</evidence>
<dbReference type="EMBL" id="BLXO01000001">
    <property type="protein sequence ID" value="GFN45072.1"/>
    <property type="molecule type" value="Genomic_DNA"/>
</dbReference>
<feature type="region of interest" description="Disordered" evidence="1">
    <location>
        <begin position="1"/>
        <end position="20"/>
    </location>
</feature>
<evidence type="ECO:0000313" key="2">
    <source>
        <dbReference type="EMBL" id="GFN45072.1"/>
    </source>
</evidence>
<accession>A0A6L2ZKI3</accession>
<comment type="caution">
    <text evidence="2">The sequence shown here is derived from an EMBL/GenBank/DDBJ whole genome shotgun (WGS) entry which is preliminary data.</text>
</comment>
<organism evidence="2 3">
    <name type="scientific">Candidatus Regiella insecticola</name>
    <dbReference type="NCBI Taxonomy" id="138073"/>
    <lineage>
        <taxon>Bacteria</taxon>
        <taxon>Pseudomonadati</taxon>
        <taxon>Pseudomonadota</taxon>
        <taxon>Gammaproteobacteria</taxon>
        <taxon>Enterobacterales</taxon>
        <taxon>Enterobacteriaceae</taxon>
        <taxon>aphid secondary symbionts</taxon>
        <taxon>Candidatus Regiella</taxon>
    </lineage>
</organism>
<dbReference type="AlphaFoldDB" id="A0A6L2ZKI3"/>
<dbReference type="Pfam" id="PF05802">
    <property type="entry name" value="SctB2"/>
    <property type="match status" value="1"/>
</dbReference>
<sequence>MSQVIQNPVGSVGLPKDNNGIKSNEIGTGLDVMDSQDVMASVSSFILMLNDLMLKLRDIMRVYGAQQQDQGWKIVQAEYENKAEAIEENKTAANIEAYTMIGGGALSLFTLPFSSIPAGMAVGMGGAKSIEGSGKYFASNDTRSANLAQLAGELQMKNAQSYADSARKLLDNATEVVSAMLNNTRNLVDVMGKILASMRLS</sequence>
<name>A0A6L2ZKI3_9ENTR</name>
<proteinExistence type="predicted"/>
<protein>
    <submittedName>
        <fullName evidence="2">Putative type III secretion system effector protein</fullName>
    </submittedName>
</protein>
<evidence type="ECO:0000313" key="3">
    <source>
        <dbReference type="Proteomes" id="UP000504714"/>
    </source>
</evidence>
<dbReference type="InterPro" id="IPR008611">
    <property type="entry name" value="SctB2-like"/>
</dbReference>
<reference evidence="2 3" key="1">
    <citation type="submission" date="2020-06" db="EMBL/GenBank/DDBJ databases">
        <title>The genome sequence of Candidatus Regiella insecticola strain Tut.</title>
        <authorList>
            <person name="Nikoh N."/>
            <person name="Tsuchida T."/>
            <person name="Koga R."/>
            <person name="Oshima K."/>
            <person name="Hattori M."/>
            <person name="Fukatsu T."/>
        </authorList>
    </citation>
    <scope>NUCLEOTIDE SEQUENCE [LARGE SCALE GENOMIC DNA]</scope>
    <source>
        <strain evidence="2 3">Tut</strain>
    </source>
</reference>
<dbReference type="RefSeq" id="WP_176487016.1">
    <property type="nucleotide sequence ID" value="NZ_BLXO01000001.1"/>
</dbReference>